<dbReference type="GO" id="GO:0007017">
    <property type="term" value="P:microtubule-based process"/>
    <property type="evidence" value="ECO:0007669"/>
    <property type="project" value="InterPro"/>
</dbReference>
<keyword evidence="8 10" id="KW-0206">Cytoskeleton</keyword>
<comment type="similarity">
    <text evidence="10">Belongs to the dynein light chain family.</text>
</comment>
<dbReference type="PANTHER" id="PTHR11886">
    <property type="entry name" value="DYNEIN LIGHT CHAIN"/>
    <property type="match status" value="1"/>
</dbReference>
<dbReference type="Proteomes" id="UP000031668">
    <property type="component" value="Unassembled WGS sequence"/>
</dbReference>
<evidence type="ECO:0000256" key="7">
    <source>
        <dbReference type="ARBA" id="ARBA00022927"/>
    </source>
</evidence>
<evidence type="ECO:0000256" key="4">
    <source>
        <dbReference type="ARBA" id="ARBA00022490"/>
    </source>
</evidence>
<evidence type="ECO:0000256" key="6">
    <source>
        <dbReference type="ARBA" id="ARBA00022816"/>
    </source>
</evidence>
<dbReference type="OrthoDB" id="6506078at2759"/>
<dbReference type="GO" id="GO:0005874">
    <property type="term" value="C:microtubule"/>
    <property type="evidence" value="ECO:0007669"/>
    <property type="project" value="UniProtKB-KW"/>
</dbReference>
<evidence type="ECO:0000256" key="5">
    <source>
        <dbReference type="ARBA" id="ARBA00022701"/>
    </source>
</evidence>
<evidence type="ECO:0000256" key="9">
    <source>
        <dbReference type="ARBA" id="ARBA00023242"/>
    </source>
</evidence>
<keyword evidence="3" id="KW-0813">Transport</keyword>
<dbReference type="GO" id="GO:0005868">
    <property type="term" value="C:cytoplasmic dynein complex"/>
    <property type="evidence" value="ECO:0007669"/>
    <property type="project" value="TreeGrafter"/>
</dbReference>
<evidence type="ECO:0000256" key="2">
    <source>
        <dbReference type="ARBA" id="ARBA00004245"/>
    </source>
</evidence>
<dbReference type="SUPFAM" id="SSF54648">
    <property type="entry name" value="DLC"/>
    <property type="match status" value="1"/>
</dbReference>
<dbReference type="InterPro" id="IPR001372">
    <property type="entry name" value="Dynein_light_chain_typ-1/2"/>
</dbReference>
<reference evidence="11 12" key="1">
    <citation type="journal article" date="2014" name="Genome Biol. Evol.">
        <title>The genome of the myxosporean Thelohanellus kitauei shows adaptations to nutrient acquisition within its fish host.</title>
        <authorList>
            <person name="Yang Y."/>
            <person name="Xiong J."/>
            <person name="Zhou Z."/>
            <person name="Huo F."/>
            <person name="Miao W."/>
            <person name="Ran C."/>
            <person name="Liu Y."/>
            <person name="Zhang J."/>
            <person name="Feng J."/>
            <person name="Wang M."/>
            <person name="Wang M."/>
            <person name="Wang L."/>
            <person name="Yao B."/>
        </authorList>
    </citation>
    <scope>NUCLEOTIDE SEQUENCE [LARGE SCALE GENOMIC DNA]</scope>
    <source>
        <strain evidence="11">Wuqing</strain>
    </source>
</reference>
<evidence type="ECO:0000256" key="3">
    <source>
        <dbReference type="ARBA" id="ARBA00022448"/>
    </source>
</evidence>
<keyword evidence="6" id="KW-0509">mRNA transport</keyword>
<evidence type="ECO:0000256" key="1">
    <source>
        <dbReference type="ARBA" id="ARBA00004123"/>
    </source>
</evidence>
<name>A0A0C2NEH9_THEKT</name>
<dbReference type="OMA" id="FAGTRRN"/>
<proteinExistence type="inferred from homology"/>
<keyword evidence="10" id="KW-0243">Dynein</keyword>
<keyword evidence="4 10" id="KW-0963">Cytoplasm</keyword>
<dbReference type="SMART" id="SM01375">
    <property type="entry name" value="Dynein_light"/>
    <property type="match status" value="1"/>
</dbReference>
<keyword evidence="5 10" id="KW-0493">Microtubule</keyword>
<gene>
    <name evidence="11" type="ORF">RF11_01322</name>
</gene>
<dbReference type="GO" id="GO:0015031">
    <property type="term" value="P:protein transport"/>
    <property type="evidence" value="ECO:0007669"/>
    <property type="project" value="UniProtKB-KW"/>
</dbReference>
<keyword evidence="7" id="KW-0653">Protein transport</keyword>
<keyword evidence="9" id="KW-0539">Nucleus</keyword>
<evidence type="ECO:0000256" key="10">
    <source>
        <dbReference type="RuleBase" id="RU365010"/>
    </source>
</evidence>
<dbReference type="EMBL" id="JWZT01000286">
    <property type="protein sequence ID" value="KII74755.1"/>
    <property type="molecule type" value="Genomic_DNA"/>
</dbReference>
<protein>
    <recommendedName>
        <fullName evidence="10">Dynein light chain</fullName>
    </recommendedName>
</protein>
<evidence type="ECO:0000313" key="11">
    <source>
        <dbReference type="EMBL" id="KII74755.1"/>
    </source>
</evidence>
<dbReference type="GO" id="GO:0051028">
    <property type="term" value="P:mRNA transport"/>
    <property type="evidence" value="ECO:0007669"/>
    <property type="project" value="UniProtKB-KW"/>
</dbReference>
<dbReference type="Pfam" id="PF01221">
    <property type="entry name" value="Dynein_light"/>
    <property type="match status" value="1"/>
</dbReference>
<dbReference type="PANTHER" id="PTHR11886:SF35">
    <property type="entry name" value="DYNEIN LIGHT CHAIN"/>
    <property type="match status" value="1"/>
</dbReference>
<dbReference type="AlphaFoldDB" id="A0A0C2NEH9"/>
<dbReference type="FunFam" id="3.30.740.10:FF:000005">
    <property type="entry name" value="Dynein light chain"/>
    <property type="match status" value="1"/>
</dbReference>
<comment type="subcellular location">
    <subcellularLocation>
        <location evidence="2 10">Cytoplasm</location>
        <location evidence="2 10">Cytoskeleton</location>
    </subcellularLocation>
    <subcellularLocation>
        <location evidence="1">Nucleus</location>
    </subcellularLocation>
</comment>
<accession>A0A0C2NEH9</accession>
<comment type="caution">
    <text evidence="11">The sequence shown here is derived from an EMBL/GenBank/DDBJ whole genome shotgun (WGS) entry which is preliminary data.</text>
</comment>
<dbReference type="GO" id="GO:0005634">
    <property type="term" value="C:nucleus"/>
    <property type="evidence" value="ECO:0007669"/>
    <property type="project" value="UniProtKB-SubCell"/>
</dbReference>
<evidence type="ECO:0000313" key="12">
    <source>
        <dbReference type="Proteomes" id="UP000031668"/>
    </source>
</evidence>
<dbReference type="InterPro" id="IPR037177">
    <property type="entry name" value="DLC_sf"/>
</dbReference>
<sequence>MFTYSGASESQTPKTVESSRIQIRKCDMREDIKELVLKFALEALDEDMKEYEISAKIKDEMDRSYGHAWHVVVGKNFGLQVGHVPGYFISFYIDKLAFAVFKTNP</sequence>
<dbReference type="GO" id="GO:0045505">
    <property type="term" value="F:dynein intermediate chain binding"/>
    <property type="evidence" value="ECO:0007669"/>
    <property type="project" value="TreeGrafter"/>
</dbReference>
<keyword evidence="12" id="KW-1185">Reference proteome</keyword>
<evidence type="ECO:0000256" key="8">
    <source>
        <dbReference type="ARBA" id="ARBA00023212"/>
    </source>
</evidence>
<dbReference type="Gene3D" id="3.30.740.10">
    <property type="entry name" value="Protein Inhibitor Of Neuronal Nitric Oxide Synthase"/>
    <property type="match status" value="1"/>
</dbReference>
<organism evidence="11 12">
    <name type="scientific">Thelohanellus kitauei</name>
    <name type="common">Myxosporean</name>
    <dbReference type="NCBI Taxonomy" id="669202"/>
    <lineage>
        <taxon>Eukaryota</taxon>
        <taxon>Metazoa</taxon>
        <taxon>Cnidaria</taxon>
        <taxon>Myxozoa</taxon>
        <taxon>Myxosporea</taxon>
        <taxon>Bivalvulida</taxon>
        <taxon>Platysporina</taxon>
        <taxon>Myxobolidae</taxon>
        <taxon>Thelohanellus</taxon>
    </lineage>
</organism>
<keyword evidence="10" id="KW-0505">Motor protein</keyword>